<name>A0A8S5LPI2_9CAUD</name>
<evidence type="ECO:0000313" key="1">
    <source>
        <dbReference type="EMBL" id="DAD71957.1"/>
    </source>
</evidence>
<dbReference type="EMBL" id="BK015890">
    <property type="protein sequence ID" value="DAD71957.1"/>
    <property type="molecule type" value="Genomic_DNA"/>
</dbReference>
<sequence>MSLSRFERNLSKHLGVSCDIKEKEICQVQERTQ</sequence>
<protein>
    <submittedName>
        <fullName evidence="1">Uncharacterized protein</fullName>
    </submittedName>
</protein>
<accession>A0A8S5LPI2</accession>
<organism evidence="1">
    <name type="scientific">Myoviridae sp. ct0f722</name>
    <dbReference type="NCBI Taxonomy" id="2827599"/>
    <lineage>
        <taxon>Viruses</taxon>
        <taxon>Duplodnaviria</taxon>
        <taxon>Heunggongvirae</taxon>
        <taxon>Uroviricota</taxon>
        <taxon>Caudoviricetes</taxon>
    </lineage>
</organism>
<reference evidence="1" key="1">
    <citation type="journal article" date="2021" name="Proc. Natl. Acad. Sci. U.S.A.">
        <title>A Catalog of Tens of Thousands of Viruses from Human Metagenomes Reveals Hidden Associations with Chronic Diseases.</title>
        <authorList>
            <person name="Tisza M.J."/>
            <person name="Buck C.B."/>
        </authorList>
    </citation>
    <scope>NUCLEOTIDE SEQUENCE</scope>
    <source>
        <strain evidence="1">Ct0f722</strain>
    </source>
</reference>
<proteinExistence type="predicted"/>